<feature type="compositionally biased region" description="Polar residues" evidence="2">
    <location>
        <begin position="133"/>
        <end position="156"/>
    </location>
</feature>
<comment type="similarity">
    <text evidence="1">Belongs to the SPATS2 family.</text>
</comment>
<gene>
    <name evidence="3" type="ORF">AB6A40_001219</name>
</gene>
<proteinExistence type="inferred from homology"/>
<evidence type="ECO:0000313" key="3">
    <source>
        <dbReference type="EMBL" id="MFH4974510.1"/>
    </source>
</evidence>
<sequence>MSQQYRSEKKMIEEAVAKVREVVHSASKNDIILALHNFDLDVNKTIQAFCDDGAQSALNSWERSGSTANKKKHSKKKLNNEANIALSSPSSTASLSNGSVRPNGTAIAVDLPARAVDKPETVKKIYQNGGGVSKQSSASKMGTSASKMGTSASKTDATVHAYKEKRSLDSRDTKDREEHLESIERSFHNELEIAEQNVRNAFKEIRQLLSERETHLIAELERVRADGSRTISDLRTRGLDLKARCQRMAAMNDKEQANLRRELAQFNAEQAAEEEIGCTRRFLCDSTLIISAIKNFGEVVEMKPRTSDRVLGPTLADNNEVPLASTVNPLKNSASHSSIGSSVGEDSGLGLVSPVGNDDRKNVVEVSDGGIMMSSDALSADQLEELNKKLQESLKAKGIDASVLSGVGGLRTMPVRRRPQGGAQRGGFRQNRSKNQHVTPELSILKA</sequence>
<dbReference type="PANTHER" id="PTHR15623">
    <property type="entry name" value="SPERMATOGENESIS-ASSOCIATED SERINE-RICH PROTEIN 2-RELATED"/>
    <property type="match status" value="1"/>
</dbReference>
<evidence type="ECO:0000313" key="4">
    <source>
        <dbReference type="Proteomes" id="UP001608902"/>
    </source>
</evidence>
<dbReference type="AlphaFoldDB" id="A0ABD6E3P9"/>
<dbReference type="PANTHER" id="PTHR15623:SF11">
    <property type="entry name" value="SPERMATOGENESIS-ASSOCIATED SERINE-RICH PROTEIN 2"/>
    <property type="match status" value="1"/>
</dbReference>
<dbReference type="Proteomes" id="UP001608902">
    <property type="component" value="Unassembled WGS sequence"/>
</dbReference>
<evidence type="ECO:0000256" key="2">
    <source>
        <dbReference type="SAM" id="MobiDB-lite"/>
    </source>
</evidence>
<feature type="region of interest" description="Disordered" evidence="2">
    <location>
        <begin position="410"/>
        <end position="447"/>
    </location>
</feature>
<feature type="region of interest" description="Disordered" evidence="2">
    <location>
        <begin position="61"/>
        <end position="99"/>
    </location>
</feature>
<keyword evidence="4" id="KW-1185">Reference proteome</keyword>
<comment type="caution">
    <text evidence="3">The sequence shown here is derived from an EMBL/GenBank/DDBJ whole genome shotgun (WGS) entry which is preliminary data.</text>
</comment>
<feature type="compositionally biased region" description="Low complexity" evidence="2">
    <location>
        <begin position="420"/>
        <end position="430"/>
    </location>
</feature>
<evidence type="ECO:0008006" key="5">
    <source>
        <dbReference type="Google" id="ProtNLM"/>
    </source>
</evidence>
<feature type="compositionally biased region" description="Low complexity" evidence="2">
    <location>
        <begin position="333"/>
        <end position="347"/>
    </location>
</feature>
<dbReference type="SUPFAM" id="SSF46934">
    <property type="entry name" value="UBA-like"/>
    <property type="match status" value="1"/>
</dbReference>
<protein>
    <recommendedName>
        <fullName evidence="5">Spermatogenesis-associated serine-rich protein 2</fullName>
    </recommendedName>
</protein>
<feature type="compositionally biased region" description="Low complexity" evidence="2">
    <location>
        <begin position="87"/>
        <end position="99"/>
    </location>
</feature>
<organism evidence="3 4">
    <name type="scientific">Gnathostoma spinigerum</name>
    <dbReference type="NCBI Taxonomy" id="75299"/>
    <lineage>
        <taxon>Eukaryota</taxon>
        <taxon>Metazoa</taxon>
        <taxon>Ecdysozoa</taxon>
        <taxon>Nematoda</taxon>
        <taxon>Chromadorea</taxon>
        <taxon>Rhabditida</taxon>
        <taxon>Spirurina</taxon>
        <taxon>Gnathostomatomorpha</taxon>
        <taxon>Gnathostomatoidea</taxon>
        <taxon>Gnathostomatidae</taxon>
        <taxon>Gnathostoma</taxon>
    </lineage>
</organism>
<dbReference type="InterPro" id="IPR009060">
    <property type="entry name" value="UBA-like_sf"/>
</dbReference>
<feature type="region of interest" description="Disordered" evidence="2">
    <location>
        <begin position="326"/>
        <end position="347"/>
    </location>
</feature>
<accession>A0ABD6E3P9</accession>
<dbReference type="Pfam" id="PF07139">
    <property type="entry name" value="SPATS2-like"/>
    <property type="match status" value="1"/>
</dbReference>
<dbReference type="EMBL" id="JBGFUD010000431">
    <property type="protein sequence ID" value="MFH4974510.1"/>
    <property type="molecule type" value="Genomic_DNA"/>
</dbReference>
<name>A0ABD6E3P9_9BILA</name>
<dbReference type="InterPro" id="IPR009816">
    <property type="entry name" value="SPATS2-like"/>
</dbReference>
<reference evidence="3 4" key="1">
    <citation type="submission" date="2024-08" db="EMBL/GenBank/DDBJ databases">
        <title>Gnathostoma spinigerum genome.</title>
        <authorList>
            <person name="Gonzalez-Bertolin B."/>
            <person name="Monzon S."/>
            <person name="Zaballos A."/>
            <person name="Jimenez P."/>
            <person name="Dekumyoy P."/>
            <person name="Varona S."/>
            <person name="Cuesta I."/>
            <person name="Sumanam S."/>
            <person name="Adisakwattana P."/>
            <person name="Gasser R.B."/>
            <person name="Hernandez-Gonzalez A."/>
            <person name="Young N.D."/>
            <person name="Perteguer M.J."/>
        </authorList>
    </citation>
    <scope>NUCLEOTIDE SEQUENCE [LARGE SCALE GENOMIC DNA]</scope>
    <source>
        <strain evidence="3">AL3</strain>
        <tissue evidence="3">Liver</tissue>
    </source>
</reference>
<feature type="region of interest" description="Disordered" evidence="2">
    <location>
        <begin position="128"/>
        <end position="160"/>
    </location>
</feature>
<evidence type="ECO:0000256" key="1">
    <source>
        <dbReference type="ARBA" id="ARBA00007105"/>
    </source>
</evidence>